<proteinExistence type="predicted"/>
<name>A0A2I0U7M3_LIMLA</name>
<evidence type="ECO:0008006" key="3">
    <source>
        <dbReference type="Google" id="ProtNLM"/>
    </source>
</evidence>
<reference evidence="2" key="2">
    <citation type="submission" date="2017-12" db="EMBL/GenBank/DDBJ databases">
        <title>Genome sequence of the Bar-tailed Godwit (Limosa lapponica baueri).</title>
        <authorList>
            <person name="Lima N.C.B."/>
            <person name="Parody-Merino A.M."/>
            <person name="Battley P.F."/>
            <person name="Fidler A.E."/>
            <person name="Prosdocimi F."/>
        </authorList>
    </citation>
    <scope>NUCLEOTIDE SEQUENCE [LARGE SCALE GENOMIC DNA]</scope>
</reference>
<evidence type="ECO:0000313" key="1">
    <source>
        <dbReference type="EMBL" id="PKU42019.1"/>
    </source>
</evidence>
<dbReference type="EMBL" id="KZ506042">
    <property type="protein sequence ID" value="PKU42019.1"/>
    <property type="molecule type" value="Genomic_DNA"/>
</dbReference>
<sequence>MDQNLPSYGIRTMLSWLGADLVESTFEEKDLGVLVDNRMTMSQQCTLVAKKANDILGSVKKSVTSRSREVIPPSTLPCFGIFSGIPDAPHTFFCT</sequence>
<reference evidence="2" key="1">
    <citation type="submission" date="2017-11" db="EMBL/GenBank/DDBJ databases">
        <authorList>
            <person name="Lima N.C."/>
            <person name="Parody-Merino A.M."/>
            <person name="Battley P.F."/>
            <person name="Fidler A.E."/>
            <person name="Prosdocimi F."/>
        </authorList>
    </citation>
    <scope>NUCLEOTIDE SEQUENCE [LARGE SCALE GENOMIC DNA]</scope>
</reference>
<gene>
    <name evidence="1" type="ORF">llap_7677</name>
</gene>
<accession>A0A2I0U7M3</accession>
<protein>
    <recommendedName>
        <fullName evidence="3">Rna-directed dna polymerase from mobile element jockey-like</fullName>
    </recommendedName>
</protein>
<keyword evidence="2" id="KW-1185">Reference proteome</keyword>
<organism evidence="1 2">
    <name type="scientific">Limosa lapponica baueri</name>
    <dbReference type="NCBI Taxonomy" id="1758121"/>
    <lineage>
        <taxon>Eukaryota</taxon>
        <taxon>Metazoa</taxon>
        <taxon>Chordata</taxon>
        <taxon>Craniata</taxon>
        <taxon>Vertebrata</taxon>
        <taxon>Euteleostomi</taxon>
        <taxon>Archelosauria</taxon>
        <taxon>Archosauria</taxon>
        <taxon>Dinosauria</taxon>
        <taxon>Saurischia</taxon>
        <taxon>Theropoda</taxon>
        <taxon>Coelurosauria</taxon>
        <taxon>Aves</taxon>
        <taxon>Neognathae</taxon>
        <taxon>Neoaves</taxon>
        <taxon>Charadriiformes</taxon>
        <taxon>Scolopacidae</taxon>
        <taxon>Limosa</taxon>
    </lineage>
</organism>
<dbReference type="AlphaFoldDB" id="A0A2I0U7M3"/>
<evidence type="ECO:0000313" key="2">
    <source>
        <dbReference type="Proteomes" id="UP000233556"/>
    </source>
</evidence>
<dbReference type="Proteomes" id="UP000233556">
    <property type="component" value="Unassembled WGS sequence"/>
</dbReference>